<evidence type="ECO:0000313" key="2">
    <source>
        <dbReference type="Proteomes" id="UP000685013"/>
    </source>
</evidence>
<comment type="caution">
    <text evidence="1">The sequence shown here is derived from an EMBL/GenBank/DDBJ whole genome shotgun (WGS) entry which is preliminary data.</text>
</comment>
<evidence type="ECO:0000313" key="1">
    <source>
        <dbReference type="EMBL" id="KAG6591751.1"/>
    </source>
</evidence>
<keyword evidence="2" id="KW-1185">Reference proteome</keyword>
<protein>
    <submittedName>
        <fullName evidence="1">Uncharacterized protein</fullName>
    </submittedName>
</protein>
<accession>A0AAV6N3J6</accession>
<reference evidence="1 2" key="1">
    <citation type="journal article" date="2021" name="Hortic Res">
        <title>The domestication of Cucurbita argyrosperma as revealed by the genome of its wild relative.</title>
        <authorList>
            <person name="Barrera-Redondo J."/>
            <person name="Sanchez-de la Vega G."/>
            <person name="Aguirre-Liguori J.A."/>
            <person name="Castellanos-Morales G."/>
            <person name="Gutierrez-Guerrero Y.T."/>
            <person name="Aguirre-Dugua X."/>
            <person name="Aguirre-Planter E."/>
            <person name="Tenaillon M.I."/>
            <person name="Lira-Saade R."/>
            <person name="Eguiarte L.E."/>
        </authorList>
    </citation>
    <scope>NUCLEOTIDE SEQUENCE [LARGE SCALE GENOMIC DNA]</scope>
    <source>
        <strain evidence="1">JBR-2021</strain>
    </source>
</reference>
<organism evidence="1 2">
    <name type="scientific">Cucurbita argyrosperma subsp. sororia</name>
    <dbReference type="NCBI Taxonomy" id="37648"/>
    <lineage>
        <taxon>Eukaryota</taxon>
        <taxon>Viridiplantae</taxon>
        <taxon>Streptophyta</taxon>
        <taxon>Embryophyta</taxon>
        <taxon>Tracheophyta</taxon>
        <taxon>Spermatophyta</taxon>
        <taxon>Magnoliopsida</taxon>
        <taxon>eudicotyledons</taxon>
        <taxon>Gunneridae</taxon>
        <taxon>Pentapetalae</taxon>
        <taxon>rosids</taxon>
        <taxon>fabids</taxon>
        <taxon>Cucurbitales</taxon>
        <taxon>Cucurbitaceae</taxon>
        <taxon>Cucurbiteae</taxon>
        <taxon>Cucurbita</taxon>
    </lineage>
</organism>
<dbReference type="EMBL" id="JAGKQH010000009">
    <property type="protein sequence ID" value="KAG6591751.1"/>
    <property type="molecule type" value="Genomic_DNA"/>
</dbReference>
<proteinExistence type="predicted"/>
<dbReference type="Proteomes" id="UP000685013">
    <property type="component" value="Chromosome 9"/>
</dbReference>
<feature type="non-terminal residue" evidence="1">
    <location>
        <position position="1"/>
    </location>
</feature>
<name>A0AAV6N3J6_9ROSI</name>
<gene>
    <name evidence="1" type="ORF">SDJN03_14097</name>
</gene>
<sequence>MLVVSGITVLICRNLQKWSLMINPRVDGDQLSGELAEVAKPSLETKTAKKVKFVYSKRTLGGCVRYGPAGACIWWKQ</sequence>
<dbReference type="AlphaFoldDB" id="A0AAV6N3J6"/>